<dbReference type="OMA" id="EDCFMEA"/>
<dbReference type="GO" id="GO:0003682">
    <property type="term" value="F:chromatin binding"/>
    <property type="evidence" value="ECO:0007669"/>
    <property type="project" value="TreeGrafter"/>
</dbReference>
<keyword evidence="4" id="KW-0539">Nucleus</keyword>
<evidence type="ECO:0000256" key="5">
    <source>
        <dbReference type="ARBA" id="ARBA00023306"/>
    </source>
</evidence>
<evidence type="ECO:0000256" key="1">
    <source>
        <dbReference type="ARBA" id="ARBA00004123"/>
    </source>
</evidence>
<dbReference type="EMBL" id="KB007805">
    <property type="protein sequence ID" value="ELR25228.1"/>
    <property type="molecule type" value="Genomic_DNA"/>
</dbReference>
<evidence type="ECO:0000256" key="2">
    <source>
        <dbReference type="ARBA" id="ARBA00010727"/>
    </source>
</evidence>
<dbReference type="SUPFAM" id="SSF64182">
    <property type="entry name" value="DHH phosphoesterases"/>
    <property type="match status" value="1"/>
</dbReference>
<dbReference type="GeneID" id="14926273"/>
<dbReference type="Pfam" id="PF02724">
    <property type="entry name" value="CDC45"/>
    <property type="match status" value="1"/>
</dbReference>
<reference evidence="7 8" key="1">
    <citation type="journal article" date="2013" name="Genome Biol.">
        <title>Genome of Acanthamoeba castellanii highlights extensive lateral gene transfer and early evolution of tyrosine kinase signaling.</title>
        <authorList>
            <person name="Clarke M."/>
            <person name="Lohan A.J."/>
            <person name="Liu B."/>
            <person name="Lagkouvardos I."/>
            <person name="Roy S."/>
            <person name="Zafar N."/>
            <person name="Bertelli C."/>
            <person name="Schilde C."/>
            <person name="Kianianmomeni A."/>
            <person name="Burglin T.R."/>
            <person name="Frech C."/>
            <person name="Turcotte B."/>
            <person name="Kopec K.O."/>
            <person name="Synnott J.M."/>
            <person name="Choo C."/>
            <person name="Paponov I."/>
            <person name="Finkler A."/>
            <person name="Soon Heng Tan C."/>
            <person name="Hutchins A.P."/>
            <person name="Weinmeier T."/>
            <person name="Rattei T."/>
            <person name="Chu J.S."/>
            <person name="Gimenez G."/>
            <person name="Irimia M."/>
            <person name="Rigden D.J."/>
            <person name="Fitzpatrick D.A."/>
            <person name="Lorenzo-Morales J."/>
            <person name="Bateman A."/>
            <person name="Chiu C.H."/>
            <person name="Tang P."/>
            <person name="Hegemann P."/>
            <person name="Fromm H."/>
            <person name="Raoult D."/>
            <person name="Greub G."/>
            <person name="Miranda-Saavedra D."/>
            <person name="Chen N."/>
            <person name="Nash P."/>
            <person name="Ginger M.L."/>
            <person name="Horn M."/>
            <person name="Schaap P."/>
            <person name="Caler L."/>
            <person name="Loftus B."/>
        </authorList>
    </citation>
    <scope>NUCLEOTIDE SEQUENCE [LARGE SCALE GENOMIC DNA]</scope>
    <source>
        <strain evidence="7 8">Neff</strain>
    </source>
</reference>
<evidence type="ECO:0000256" key="4">
    <source>
        <dbReference type="ARBA" id="ARBA00023242"/>
    </source>
</evidence>
<organism evidence="7 8">
    <name type="scientific">Acanthamoeba castellanii (strain ATCC 30010 / Neff)</name>
    <dbReference type="NCBI Taxonomy" id="1257118"/>
    <lineage>
        <taxon>Eukaryota</taxon>
        <taxon>Amoebozoa</taxon>
        <taxon>Discosea</taxon>
        <taxon>Longamoebia</taxon>
        <taxon>Centramoebida</taxon>
        <taxon>Acanthamoebidae</taxon>
        <taxon>Acanthamoeba</taxon>
    </lineage>
</organism>
<dbReference type="InterPro" id="IPR038763">
    <property type="entry name" value="DHH_sf"/>
</dbReference>
<feature type="compositionally biased region" description="Basic and acidic residues" evidence="6">
    <location>
        <begin position="189"/>
        <end position="200"/>
    </location>
</feature>
<feature type="compositionally biased region" description="Acidic residues" evidence="6">
    <location>
        <begin position="160"/>
        <end position="175"/>
    </location>
</feature>
<keyword evidence="5" id="KW-0131">Cell cycle</keyword>
<keyword evidence="3" id="KW-0235">DNA replication</keyword>
<comment type="subcellular location">
    <subcellularLocation>
        <location evidence="1">Nucleus</location>
    </subcellularLocation>
</comment>
<sequence>MVLIGADVHVYNDLKRLRGARLPALTILVAPNPDAIAASYILTLILKREDVPYVLRPTKGYEDLCEIAVEEMAKEETRALFLINCGAMVDLGRLLELNETNVQVFVLDSHRPYNLRNIYHKQYSDGRDELIVDLVWLIDDGTTAGSDLPRLEDMLDDPAFEEESDEDYEDDDEEEQYRRNDYEDDSGMSEERERDREYKRKMSNRKRIARQISKQPRTQVEKEYYEQETKDGLSYGASVAGLLLEMSSQVYQNGVDLRFYWPAIIGLTDQWLHGRIDDAKYKFEVEVHQNEIQKYNVSKIREAQAVRAQSEKINNENYAVDFNVLPPNFRYTNDSSVLEQVTCTDDFKRAIRTSGHAHVEISSEYRFMLYRHWSLYDSMWHSQYIATRLGIWKENGQKRLDVLLARMGVPLSQAKENWNCMDNTIREQFQNNVQQAAAQFGLTETCYPSFVLQKGFKSKISAADHVYTISSLLEGADGWAEDEKEEKEEDKKWVSNFWRAFDSLSLRQDDAYDLLQQRGIELAINLQRAIVRQAADVVEKRCITHCGPIRYTMLHQTPDLNYFIHPLALRKLALFLVEYVNERKTKAKPFLVCAKNEKKGTYLIVGAVGTEQEFNSSQKEKNFGRSFREAASRTGARIAHFGFDSSVVEVMADDIHKFIEYIQWRMKGKIQH</sequence>
<keyword evidence="8" id="KW-1185">Reference proteome</keyword>
<dbReference type="STRING" id="1257118.L8HKN1"/>
<dbReference type="VEuPathDB" id="AmoebaDB:ACA1_289810"/>
<evidence type="ECO:0000256" key="3">
    <source>
        <dbReference type="ARBA" id="ARBA00022705"/>
    </source>
</evidence>
<gene>
    <name evidence="7" type="ORF">ACA1_289810</name>
</gene>
<feature type="region of interest" description="Disordered" evidence="6">
    <location>
        <begin position="160"/>
        <end position="220"/>
    </location>
</feature>
<dbReference type="GO" id="GO:1902977">
    <property type="term" value="P:mitotic DNA replication preinitiation complex assembly"/>
    <property type="evidence" value="ECO:0007669"/>
    <property type="project" value="TreeGrafter"/>
</dbReference>
<dbReference type="Proteomes" id="UP000011083">
    <property type="component" value="Unassembled WGS sequence"/>
</dbReference>
<dbReference type="KEGG" id="acan:ACA1_289810"/>
<accession>L8HKN1</accession>
<name>L8HKN1_ACACF</name>
<dbReference type="AlphaFoldDB" id="L8HKN1"/>
<dbReference type="GO" id="GO:0031261">
    <property type="term" value="C:DNA replication preinitiation complex"/>
    <property type="evidence" value="ECO:0007669"/>
    <property type="project" value="TreeGrafter"/>
</dbReference>
<dbReference type="GO" id="GO:0000727">
    <property type="term" value="P:double-strand break repair via break-induced replication"/>
    <property type="evidence" value="ECO:0007669"/>
    <property type="project" value="TreeGrafter"/>
</dbReference>
<comment type="similarity">
    <text evidence="2">Belongs to the CDC45 family.</text>
</comment>
<proteinExistence type="inferred from homology"/>
<protein>
    <submittedName>
        <fullName evidence="7">CDC45 like protein</fullName>
    </submittedName>
</protein>
<dbReference type="RefSeq" id="XP_004367983.1">
    <property type="nucleotide sequence ID" value="XM_004367926.1"/>
</dbReference>
<dbReference type="InterPro" id="IPR003874">
    <property type="entry name" value="CDC45"/>
</dbReference>
<evidence type="ECO:0000313" key="8">
    <source>
        <dbReference type="Proteomes" id="UP000011083"/>
    </source>
</evidence>
<dbReference type="PANTHER" id="PTHR10507:SF0">
    <property type="entry name" value="CELL DIVISION CONTROL PROTEIN 45 HOMOLOG"/>
    <property type="match status" value="1"/>
</dbReference>
<dbReference type="GO" id="GO:0006270">
    <property type="term" value="P:DNA replication initiation"/>
    <property type="evidence" value="ECO:0007669"/>
    <property type="project" value="InterPro"/>
</dbReference>
<evidence type="ECO:0000313" key="7">
    <source>
        <dbReference type="EMBL" id="ELR25228.1"/>
    </source>
</evidence>
<dbReference type="OrthoDB" id="10258882at2759"/>
<dbReference type="GO" id="GO:0003697">
    <property type="term" value="F:single-stranded DNA binding"/>
    <property type="evidence" value="ECO:0007669"/>
    <property type="project" value="TreeGrafter"/>
</dbReference>
<evidence type="ECO:0000256" key="6">
    <source>
        <dbReference type="SAM" id="MobiDB-lite"/>
    </source>
</evidence>
<dbReference type="PANTHER" id="PTHR10507">
    <property type="entry name" value="CDC45-RELATED PROTEIN"/>
    <property type="match status" value="1"/>
</dbReference>
<dbReference type="GO" id="GO:0003688">
    <property type="term" value="F:DNA replication origin binding"/>
    <property type="evidence" value="ECO:0007669"/>
    <property type="project" value="TreeGrafter"/>
</dbReference>